<dbReference type="Gene3D" id="1.10.3920.10">
    <property type="entry name" value="PA2201 C-terminal domain-like"/>
    <property type="match status" value="1"/>
</dbReference>
<dbReference type="InterPro" id="IPR028983">
    <property type="entry name" value="PA2201-like_C"/>
</dbReference>
<proteinExistence type="predicted"/>
<evidence type="ECO:0000313" key="1">
    <source>
        <dbReference type="EMBL" id="CUV17947.1"/>
    </source>
</evidence>
<sequence length="336" mass="39035">MPEMSTFEERRRQRFLSEQYYNWLLPQTTDEIEYWEKHDSPNGSTEAEKKALAALIRLQEVHNRFLLQYTGGVGLAELREEFPLLVDTLERYTTLHRAEKQDDGMPPLRFGEIGHYEQTMQVISLCHLLHRTDLLPRIADMFDPFYRAQDTLYEDLLAYGMDDRYDVDKWFHDKPYRLLINSFYRDTEEESIDDIKAYLEAWYPAMKDAPGHDSHLKANEEEGGSYVGYWAIEAAAATFLLELNDSSYRDHLLYPKDLVDFARSFQVGQGADGDGANRLSLRCEAGQPCPRAGYWMTPAKAGSRRHFQEGDVMPAIVSDYGSTIWQWDNDQSDPKL</sequence>
<dbReference type="InterPro" id="IPR015025">
    <property type="entry name" value="PoNi_C"/>
</dbReference>
<organism evidence="1">
    <name type="scientific">Ralstonia solanacearum</name>
    <name type="common">Pseudomonas solanacearum</name>
    <dbReference type="NCBI Taxonomy" id="305"/>
    <lineage>
        <taxon>Bacteria</taxon>
        <taxon>Pseudomonadati</taxon>
        <taxon>Pseudomonadota</taxon>
        <taxon>Betaproteobacteria</taxon>
        <taxon>Burkholderiales</taxon>
        <taxon>Burkholderiaceae</taxon>
        <taxon>Ralstonia</taxon>
        <taxon>Ralstonia solanacearum species complex</taxon>
    </lineage>
</organism>
<accession>A0A0S4U6U8</accession>
<dbReference type="AlphaFoldDB" id="A0A0S4U6U8"/>
<reference evidence="1" key="1">
    <citation type="submission" date="2015-10" db="EMBL/GenBank/DDBJ databases">
        <authorList>
            <person name="Gilbert D.G."/>
        </authorList>
    </citation>
    <scope>NUCLEOTIDE SEQUENCE</scope>
    <source>
        <strain evidence="1">Phyl III-seqv23</strain>
    </source>
</reference>
<dbReference type="EMBL" id="LN899821">
    <property type="protein sequence ID" value="CUV17947.1"/>
    <property type="molecule type" value="Genomic_DNA"/>
</dbReference>
<protein>
    <submittedName>
        <fullName evidence="1">Uncharacterized protein</fullName>
    </submittedName>
</protein>
<dbReference type="SUPFAM" id="SSF140731">
    <property type="entry name" value="PA2201 C-terminal domain-like"/>
    <property type="match status" value="1"/>
</dbReference>
<dbReference type="Pfam" id="PF08929">
    <property type="entry name" value="PoNi_C"/>
    <property type="match status" value="1"/>
</dbReference>
<name>A0A0S4U6U8_RALSL</name>
<gene>
    <name evidence="1" type="ORF">PSS4_v1_400046</name>
</gene>